<reference evidence="1" key="1">
    <citation type="submission" date="2006-10" db="EMBL/GenBank/DDBJ databases">
        <authorList>
            <person name="Amadeo P."/>
            <person name="Zhao Q."/>
            <person name="Wortman J."/>
            <person name="Fraser-Liggett C."/>
            <person name="Carlton J."/>
        </authorList>
    </citation>
    <scope>NUCLEOTIDE SEQUENCE</scope>
    <source>
        <strain evidence="1">G3</strain>
    </source>
</reference>
<dbReference type="AlphaFoldDB" id="A2ELN9"/>
<dbReference type="VEuPathDB" id="TrichDB:TVAG_403610"/>
<dbReference type="Proteomes" id="UP000001542">
    <property type="component" value="Unassembled WGS sequence"/>
</dbReference>
<evidence type="ECO:0000313" key="1">
    <source>
        <dbReference type="EMBL" id="EAY06404.1"/>
    </source>
</evidence>
<organism evidence="1 2">
    <name type="scientific">Trichomonas vaginalis (strain ATCC PRA-98 / G3)</name>
    <dbReference type="NCBI Taxonomy" id="412133"/>
    <lineage>
        <taxon>Eukaryota</taxon>
        <taxon>Metamonada</taxon>
        <taxon>Parabasalia</taxon>
        <taxon>Trichomonadida</taxon>
        <taxon>Trichomonadidae</taxon>
        <taxon>Trichomonas</taxon>
    </lineage>
</organism>
<dbReference type="RefSeq" id="XP_001318627.1">
    <property type="nucleotide sequence ID" value="XM_001318592.1"/>
</dbReference>
<dbReference type="KEGG" id="tva:4764275"/>
<dbReference type="InParanoid" id="A2ELN9"/>
<protein>
    <submittedName>
        <fullName evidence="1">Uncharacterized protein</fullName>
    </submittedName>
</protein>
<proteinExistence type="predicted"/>
<keyword evidence="2" id="KW-1185">Reference proteome</keyword>
<dbReference type="OrthoDB" id="10677942at2759"/>
<gene>
    <name evidence="1" type="ORF">TVAG_403610</name>
</gene>
<dbReference type="EMBL" id="DS113424">
    <property type="protein sequence ID" value="EAY06404.1"/>
    <property type="molecule type" value="Genomic_DNA"/>
</dbReference>
<sequence>MSSGDLVSELPHNMQKEFEYDRHSYTPQPRRTAKIFDDDEVSQKLSYIEEKASLIEEISQKNTQAHSKCMKLQYELSSITKTLDKNVDFILNACKTQEAANEKLSNEINNLEKYHGRLQFLIDACANHGIDVREIPGLDQDKLSQYFDIPLPIAKGEILDPTIKFLISKYQIFSRCKTNQDFVRKCYAIKEEVEKPEEARWNHLQEKDPAERIFFLKKYLRELRQSNATITARMSKELKVLTDERDDLLHQIAQLQQKRRSKKK</sequence>
<name>A2ELN9_TRIV3</name>
<dbReference type="VEuPathDB" id="TrichDB:TVAGG3_0894880"/>
<evidence type="ECO:0000313" key="2">
    <source>
        <dbReference type="Proteomes" id="UP000001542"/>
    </source>
</evidence>
<accession>A2ELN9</accession>
<dbReference type="SMR" id="A2ELN9"/>
<reference evidence="1" key="2">
    <citation type="journal article" date="2007" name="Science">
        <title>Draft genome sequence of the sexually transmitted pathogen Trichomonas vaginalis.</title>
        <authorList>
            <person name="Carlton J.M."/>
            <person name="Hirt R.P."/>
            <person name="Silva J.C."/>
            <person name="Delcher A.L."/>
            <person name="Schatz M."/>
            <person name="Zhao Q."/>
            <person name="Wortman J.R."/>
            <person name="Bidwell S.L."/>
            <person name="Alsmark U.C.M."/>
            <person name="Besteiro S."/>
            <person name="Sicheritz-Ponten T."/>
            <person name="Noel C.J."/>
            <person name="Dacks J.B."/>
            <person name="Foster P.G."/>
            <person name="Simillion C."/>
            <person name="Van de Peer Y."/>
            <person name="Miranda-Saavedra D."/>
            <person name="Barton G.J."/>
            <person name="Westrop G.D."/>
            <person name="Mueller S."/>
            <person name="Dessi D."/>
            <person name="Fiori P.L."/>
            <person name="Ren Q."/>
            <person name="Paulsen I."/>
            <person name="Zhang H."/>
            <person name="Bastida-Corcuera F.D."/>
            <person name="Simoes-Barbosa A."/>
            <person name="Brown M.T."/>
            <person name="Hayes R.D."/>
            <person name="Mukherjee M."/>
            <person name="Okumura C.Y."/>
            <person name="Schneider R."/>
            <person name="Smith A.J."/>
            <person name="Vanacova S."/>
            <person name="Villalvazo M."/>
            <person name="Haas B.J."/>
            <person name="Pertea M."/>
            <person name="Feldblyum T.V."/>
            <person name="Utterback T.R."/>
            <person name="Shu C.L."/>
            <person name="Osoegawa K."/>
            <person name="de Jong P.J."/>
            <person name="Hrdy I."/>
            <person name="Horvathova L."/>
            <person name="Zubacova Z."/>
            <person name="Dolezal P."/>
            <person name="Malik S.B."/>
            <person name="Logsdon J.M. Jr."/>
            <person name="Henze K."/>
            <person name="Gupta A."/>
            <person name="Wang C.C."/>
            <person name="Dunne R.L."/>
            <person name="Upcroft J.A."/>
            <person name="Upcroft P."/>
            <person name="White O."/>
            <person name="Salzberg S.L."/>
            <person name="Tang P."/>
            <person name="Chiu C.-H."/>
            <person name="Lee Y.-S."/>
            <person name="Embley T.M."/>
            <person name="Coombs G.H."/>
            <person name="Mottram J.C."/>
            <person name="Tachezy J."/>
            <person name="Fraser-Liggett C.M."/>
            <person name="Johnson P.J."/>
        </authorList>
    </citation>
    <scope>NUCLEOTIDE SEQUENCE [LARGE SCALE GENOMIC DNA]</scope>
    <source>
        <strain evidence="1">G3</strain>
    </source>
</reference>